<evidence type="ECO:0000256" key="4">
    <source>
        <dbReference type="ARBA" id="ARBA00022676"/>
    </source>
</evidence>
<dbReference type="EMBL" id="BAAAEN010000001">
    <property type="protein sequence ID" value="GAA0489787.1"/>
    <property type="molecule type" value="Genomic_DNA"/>
</dbReference>
<dbReference type="EC" id="2.4.1.1" evidence="9"/>
<reference evidence="12" key="1">
    <citation type="journal article" date="2019" name="Int. J. Syst. Evol. Microbiol.">
        <title>The Global Catalogue of Microorganisms (GCM) 10K type strain sequencing project: providing services to taxonomists for standard genome sequencing and annotation.</title>
        <authorList>
            <consortium name="The Broad Institute Genomics Platform"/>
            <consortium name="The Broad Institute Genome Sequencing Center for Infectious Disease"/>
            <person name="Wu L."/>
            <person name="Ma J."/>
        </authorList>
    </citation>
    <scope>NUCLEOTIDE SEQUENCE [LARGE SCALE GENOMIC DNA]</scope>
    <source>
        <strain evidence="12">JCM 14330</strain>
    </source>
</reference>
<keyword evidence="12" id="KW-1185">Reference proteome</keyword>
<dbReference type="PROSITE" id="PS00102">
    <property type="entry name" value="PHOSPHORYLASE"/>
    <property type="match status" value="1"/>
</dbReference>
<sequence length="843" mass="95867">MGAPHVSAPVPLPADDDDDRTSFSKESLKRAFFDHLFYTIGKFPKISGKNDLYLALAHAIRDRSLQRWISSTAQYNQTAPRTVAYLSAEFLMGPHLGNHLINLGIADSVREAMAELKLDFNEILRQEEEPGLGNGGLGRLAACFLDSLATGQIPAFGYGIRYEYGIFFQTIIDGWQVENTDKWLRYGNPWEIQRAEWAVEIKLGGHTEQYTDDAGYLRVRWAPEKTVVGVPFDSPIPGYRVNTTNTLRLWRAEATESFDFSVFNQGDYLGAVSKKVTSENLTKVLYPNDETTQGKELRLEQQYFFVSCSLQDMIRIHLARGGAIGDFDKKFAIQLNDTHPAIAIAELMRLLVDEHLLPWDQAWGITTRSFSYTNHTLLPEALERWPLDLFQRILPRHLELIYEINARFLNDVRIHFLGDESRISRLSLIDESGERYVRMAHLACVGSHAINGVAELHSDLLKHGLLKDFYEMWPEKFTNVTNGVTPRRWLVLSNPRLTSLVTNAIGDAWVTDLPRIRLIEDYIDDAAFRQEWRAVKRANKVDLAALILRRTGVKVDPDSMFDVLVKRIHEYKRQHLAVLHIVTLYHRLKSGRARDPLPRTFIFGGKAAPGYHTAKLMIKLITSVGDVVNNDPDVRDLLKVVFIPNFNVTQGQCIYPAAELSEQISLAGKEASGTGNMKFAMNGALTIGTMDGANIELRDQVGAENFFLFGHTAAEVRHIKTAGYHPGDYYHSHSELRTCLDLIQSGFFSRGDTELFRPLVDNLLRHDPYLLLADYQSYIECQDLVSQAYRDHEGWTRMSILNTARSGKFSSDRSIREYAEQIWNVKPVPVELYDEAEMEHTLR</sequence>
<evidence type="ECO:0000256" key="1">
    <source>
        <dbReference type="ARBA" id="ARBA00001275"/>
    </source>
</evidence>
<evidence type="ECO:0000256" key="8">
    <source>
        <dbReference type="ARBA" id="ARBA00025174"/>
    </source>
</evidence>
<dbReference type="PANTHER" id="PTHR11468:SF3">
    <property type="entry name" value="GLYCOGEN PHOSPHORYLASE, LIVER FORM"/>
    <property type="match status" value="1"/>
</dbReference>
<evidence type="ECO:0000256" key="3">
    <source>
        <dbReference type="ARBA" id="ARBA00006047"/>
    </source>
</evidence>
<keyword evidence="5 9" id="KW-0808">Transferase</keyword>
<accession>A0ABP3L1D1</accession>
<evidence type="ECO:0000256" key="7">
    <source>
        <dbReference type="ARBA" id="ARBA00023277"/>
    </source>
</evidence>
<gene>
    <name evidence="11" type="ORF">GCM10009097_01560</name>
</gene>
<dbReference type="NCBIfam" id="TIGR02093">
    <property type="entry name" value="P_ylase"/>
    <property type="match status" value="1"/>
</dbReference>
<comment type="cofactor">
    <cofactor evidence="2 9">
        <name>pyridoxal 5'-phosphate</name>
        <dbReference type="ChEBI" id="CHEBI:597326"/>
    </cofactor>
</comment>
<evidence type="ECO:0000313" key="12">
    <source>
        <dbReference type="Proteomes" id="UP001501706"/>
    </source>
</evidence>
<feature type="region of interest" description="Disordered" evidence="10">
    <location>
        <begin position="1"/>
        <end position="21"/>
    </location>
</feature>
<evidence type="ECO:0000256" key="5">
    <source>
        <dbReference type="ARBA" id="ARBA00022679"/>
    </source>
</evidence>
<organism evidence="11 12">
    <name type="scientific">Pigmentiphaga daeguensis</name>
    <dbReference type="NCBI Taxonomy" id="414049"/>
    <lineage>
        <taxon>Bacteria</taxon>
        <taxon>Pseudomonadati</taxon>
        <taxon>Pseudomonadota</taxon>
        <taxon>Betaproteobacteria</taxon>
        <taxon>Burkholderiales</taxon>
        <taxon>Alcaligenaceae</taxon>
        <taxon>Pigmentiphaga</taxon>
    </lineage>
</organism>
<dbReference type="Proteomes" id="UP001501706">
    <property type="component" value="Unassembled WGS sequence"/>
</dbReference>
<comment type="catalytic activity">
    <reaction evidence="1 9">
        <text>[(1-&gt;4)-alpha-D-glucosyl](n) + phosphate = [(1-&gt;4)-alpha-D-glucosyl](n-1) + alpha-D-glucose 1-phosphate</text>
        <dbReference type="Rhea" id="RHEA:41732"/>
        <dbReference type="Rhea" id="RHEA-COMP:9584"/>
        <dbReference type="Rhea" id="RHEA-COMP:9586"/>
        <dbReference type="ChEBI" id="CHEBI:15444"/>
        <dbReference type="ChEBI" id="CHEBI:43474"/>
        <dbReference type="ChEBI" id="CHEBI:58601"/>
        <dbReference type="EC" id="2.4.1.1"/>
    </reaction>
</comment>
<comment type="function">
    <text evidence="8">Phosphorylase is an important allosteric enzyme in carbohydrate metabolism. Enzymes from different sources differ in their regulatory mechanisms and in their natural substrates. However, all known phosphorylases share catalytic and structural properties.</text>
</comment>
<keyword evidence="6 9" id="KW-0663">Pyridoxal phosphate</keyword>
<comment type="caution">
    <text evidence="11">The sequence shown here is derived from an EMBL/GenBank/DDBJ whole genome shotgun (WGS) entry which is preliminary data.</text>
</comment>
<dbReference type="PIRSF" id="PIRSF000460">
    <property type="entry name" value="Pprylas_GlgP"/>
    <property type="match status" value="1"/>
</dbReference>
<dbReference type="SUPFAM" id="SSF53756">
    <property type="entry name" value="UDP-Glycosyltransferase/glycogen phosphorylase"/>
    <property type="match status" value="1"/>
</dbReference>
<evidence type="ECO:0000256" key="2">
    <source>
        <dbReference type="ARBA" id="ARBA00001933"/>
    </source>
</evidence>
<dbReference type="CDD" id="cd04300">
    <property type="entry name" value="GT35_Glycogen_Phosphorylase"/>
    <property type="match status" value="1"/>
</dbReference>
<comment type="function">
    <text evidence="9">Allosteric enzyme that catalyzes the rate-limiting step in glycogen catabolism, the phosphorolytic cleavage of glycogen to produce glucose-1-phosphate, and plays a central role in maintaining cellular and organismal glucose homeostasis.</text>
</comment>
<dbReference type="PANTHER" id="PTHR11468">
    <property type="entry name" value="GLYCOGEN PHOSPHORYLASE"/>
    <property type="match status" value="1"/>
</dbReference>
<dbReference type="Gene3D" id="3.40.50.2000">
    <property type="entry name" value="Glycogen Phosphorylase B"/>
    <property type="match status" value="2"/>
</dbReference>
<dbReference type="Pfam" id="PF00343">
    <property type="entry name" value="Phosphorylase"/>
    <property type="match status" value="1"/>
</dbReference>
<evidence type="ECO:0000256" key="6">
    <source>
        <dbReference type="ARBA" id="ARBA00022898"/>
    </source>
</evidence>
<dbReference type="InterPro" id="IPR000811">
    <property type="entry name" value="Glyco_trans_35"/>
</dbReference>
<keyword evidence="4 9" id="KW-0328">Glycosyltransferase</keyword>
<evidence type="ECO:0000256" key="9">
    <source>
        <dbReference type="RuleBase" id="RU000587"/>
    </source>
</evidence>
<dbReference type="InterPro" id="IPR035090">
    <property type="entry name" value="Pyridoxal_P_attach_site"/>
</dbReference>
<evidence type="ECO:0000256" key="10">
    <source>
        <dbReference type="SAM" id="MobiDB-lite"/>
    </source>
</evidence>
<keyword evidence="7 9" id="KW-0119">Carbohydrate metabolism</keyword>
<protein>
    <recommendedName>
        <fullName evidence="9">Alpha-1,4 glucan phosphorylase</fullName>
        <ecNumber evidence="9">2.4.1.1</ecNumber>
    </recommendedName>
</protein>
<name>A0ABP3L1D1_9BURK</name>
<evidence type="ECO:0000313" key="11">
    <source>
        <dbReference type="EMBL" id="GAA0489787.1"/>
    </source>
</evidence>
<comment type="similarity">
    <text evidence="3 9">Belongs to the glycogen phosphorylase family.</text>
</comment>
<proteinExistence type="inferred from homology"/>
<dbReference type="InterPro" id="IPR011833">
    <property type="entry name" value="Glycg_phsphrylas"/>
</dbReference>